<organism evidence="2">
    <name type="scientific">marine sediment metagenome</name>
    <dbReference type="NCBI Taxonomy" id="412755"/>
    <lineage>
        <taxon>unclassified sequences</taxon>
        <taxon>metagenomes</taxon>
        <taxon>ecological metagenomes</taxon>
    </lineage>
</organism>
<dbReference type="CDD" id="cd02440">
    <property type="entry name" value="AdoMet_MTases"/>
    <property type="match status" value="1"/>
</dbReference>
<gene>
    <name evidence="2" type="ORF">LCGC14_2022220</name>
</gene>
<proteinExistence type="predicted"/>
<dbReference type="InterPro" id="IPR041698">
    <property type="entry name" value="Methyltransf_25"/>
</dbReference>
<dbReference type="EMBL" id="LAZR01023373">
    <property type="protein sequence ID" value="KKL78702.1"/>
    <property type="molecule type" value="Genomic_DNA"/>
</dbReference>
<dbReference type="Gene3D" id="3.40.50.150">
    <property type="entry name" value="Vaccinia Virus protein VP39"/>
    <property type="match status" value="1"/>
</dbReference>
<comment type="caution">
    <text evidence="2">The sequence shown here is derived from an EMBL/GenBank/DDBJ whole genome shotgun (WGS) entry which is preliminary data.</text>
</comment>
<dbReference type="InterPro" id="IPR029063">
    <property type="entry name" value="SAM-dependent_MTases_sf"/>
</dbReference>
<reference evidence="2" key="1">
    <citation type="journal article" date="2015" name="Nature">
        <title>Complex archaea that bridge the gap between prokaryotes and eukaryotes.</title>
        <authorList>
            <person name="Spang A."/>
            <person name="Saw J.H."/>
            <person name="Jorgensen S.L."/>
            <person name="Zaremba-Niedzwiedzka K."/>
            <person name="Martijn J."/>
            <person name="Lind A.E."/>
            <person name="van Eijk R."/>
            <person name="Schleper C."/>
            <person name="Guy L."/>
            <person name="Ettema T.J."/>
        </authorList>
    </citation>
    <scope>NUCLEOTIDE SEQUENCE</scope>
</reference>
<evidence type="ECO:0000259" key="1">
    <source>
        <dbReference type="Pfam" id="PF13649"/>
    </source>
</evidence>
<feature type="domain" description="Methyltransferase" evidence="1">
    <location>
        <begin position="38"/>
        <end position="94"/>
    </location>
</feature>
<protein>
    <recommendedName>
        <fullName evidence="1">Methyltransferase domain-containing protein</fullName>
    </recommendedName>
</protein>
<accession>A0A0F9HU90</accession>
<evidence type="ECO:0000313" key="2">
    <source>
        <dbReference type="EMBL" id="KKL78702.1"/>
    </source>
</evidence>
<name>A0A0F9HU90_9ZZZZ</name>
<dbReference type="Pfam" id="PF13649">
    <property type="entry name" value="Methyltransf_25"/>
    <property type="match status" value="1"/>
</dbReference>
<dbReference type="AlphaFoldDB" id="A0A0F9HU90"/>
<feature type="non-terminal residue" evidence="2">
    <location>
        <position position="113"/>
    </location>
</feature>
<dbReference type="SUPFAM" id="SSF53335">
    <property type="entry name" value="S-adenosyl-L-methionine-dependent methyltransferases"/>
    <property type="match status" value="1"/>
</dbReference>
<sequence>MQPKNHWDAQLYNDKHHFVYEYGSSLIDLLEPKSDERILDLGCGSGELTAEIGLVAKSVLGIDKSHEMILKAREQFPYQYRSITWQNDRTSYLQVKYQNGQKIWQAQYQSSIE</sequence>